<dbReference type="EMBL" id="BDFD01000016">
    <property type="protein sequence ID" value="GAV20888.1"/>
    <property type="molecule type" value="Genomic_DNA"/>
</dbReference>
<evidence type="ECO:0000313" key="5">
    <source>
        <dbReference type="Proteomes" id="UP000231632"/>
    </source>
</evidence>
<dbReference type="CDD" id="cd01285">
    <property type="entry name" value="nucleoside_deaminase"/>
    <property type="match status" value="1"/>
</dbReference>
<dbReference type="RefSeq" id="WP_072660179.1">
    <property type="nucleotide sequence ID" value="NZ_BDFD01000016.1"/>
</dbReference>
<keyword evidence="1" id="KW-0479">Metal-binding</keyword>
<proteinExistence type="predicted"/>
<keyword evidence="5" id="KW-1185">Reference proteome</keyword>
<organism evidence="4 5">
    <name type="scientific">Mariprofundus micogutta</name>
    <dbReference type="NCBI Taxonomy" id="1921010"/>
    <lineage>
        <taxon>Bacteria</taxon>
        <taxon>Pseudomonadati</taxon>
        <taxon>Pseudomonadota</taxon>
        <taxon>Candidatius Mariprofundia</taxon>
        <taxon>Mariprofundales</taxon>
        <taxon>Mariprofundaceae</taxon>
        <taxon>Mariprofundus</taxon>
    </lineage>
</organism>
<dbReference type="GO" id="GO:0008270">
    <property type="term" value="F:zinc ion binding"/>
    <property type="evidence" value="ECO:0007669"/>
    <property type="project" value="InterPro"/>
</dbReference>
<dbReference type="InterPro" id="IPR016193">
    <property type="entry name" value="Cytidine_deaminase-like"/>
</dbReference>
<protein>
    <submittedName>
        <fullName evidence="4">Guanine deaminase</fullName>
        <ecNumber evidence="4">3.5.4.3</ecNumber>
    </submittedName>
</protein>
<dbReference type="GO" id="GO:0006152">
    <property type="term" value="P:purine nucleoside catabolic process"/>
    <property type="evidence" value="ECO:0007669"/>
    <property type="project" value="TreeGrafter"/>
</dbReference>
<dbReference type="PROSITE" id="PS51747">
    <property type="entry name" value="CYT_DCMP_DEAMINASES_2"/>
    <property type="match status" value="1"/>
</dbReference>
<dbReference type="Gene3D" id="3.40.140.10">
    <property type="entry name" value="Cytidine Deaminase, domain 2"/>
    <property type="match status" value="1"/>
</dbReference>
<dbReference type="OrthoDB" id="5292910at2"/>
<sequence length="195" mass="21019">MTKLSPFEISIQLPEWSAALLRNAGSEFATVESRMALAISLSSMNIEHGTGGPFGAAIFNIDTHELLSIGMNLVVTSNCSMSHAEMVAISSAQQRLGRFDLGATKDSYELVSSCEPCAMCFGAIPWSGIRHLVCGARDEDARAIGFDEGPKMDNWQEALEKRGITVATDICRQEAADVLQQYANASGTIYNGRHA</sequence>
<evidence type="ECO:0000313" key="4">
    <source>
        <dbReference type="EMBL" id="GAV20888.1"/>
    </source>
</evidence>
<dbReference type="PANTHER" id="PTHR11079">
    <property type="entry name" value="CYTOSINE DEAMINASE FAMILY MEMBER"/>
    <property type="match status" value="1"/>
</dbReference>
<evidence type="ECO:0000256" key="2">
    <source>
        <dbReference type="ARBA" id="ARBA00022833"/>
    </source>
</evidence>
<keyword evidence="2" id="KW-0862">Zinc</keyword>
<dbReference type="EC" id="3.5.4.3" evidence="4"/>
<dbReference type="InterPro" id="IPR002125">
    <property type="entry name" value="CMP_dCMP_dom"/>
</dbReference>
<evidence type="ECO:0000259" key="3">
    <source>
        <dbReference type="PROSITE" id="PS51747"/>
    </source>
</evidence>
<dbReference type="Pfam" id="PF00383">
    <property type="entry name" value="dCMP_cyt_deam_1"/>
    <property type="match status" value="1"/>
</dbReference>
<dbReference type="PANTHER" id="PTHR11079:SF161">
    <property type="entry name" value="CMP_DCMP-TYPE DEAMINASE DOMAIN-CONTAINING PROTEIN"/>
    <property type="match status" value="1"/>
</dbReference>
<dbReference type="InterPro" id="IPR016192">
    <property type="entry name" value="APOBEC/CMP_deaminase_Zn-bd"/>
</dbReference>
<dbReference type="GO" id="GO:0047974">
    <property type="term" value="F:guanosine deaminase activity"/>
    <property type="evidence" value="ECO:0007669"/>
    <property type="project" value="TreeGrafter"/>
</dbReference>
<gene>
    <name evidence="4" type="ORF">MMIC_P1863</name>
</gene>
<feature type="domain" description="CMP/dCMP-type deaminase" evidence="3">
    <location>
        <begin position="29"/>
        <end position="166"/>
    </location>
</feature>
<dbReference type="AlphaFoldDB" id="A0A1L8CPP9"/>
<comment type="caution">
    <text evidence="4">The sequence shown here is derived from an EMBL/GenBank/DDBJ whole genome shotgun (WGS) entry which is preliminary data.</text>
</comment>
<accession>A0A1L8CPP9</accession>
<dbReference type="Proteomes" id="UP000231632">
    <property type="component" value="Unassembled WGS sequence"/>
</dbReference>
<name>A0A1L8CPP9_9PROT</name>
<dbReference type="SUPFAM" id="SSF53927">
    <property type="entry name" value="Cytidine deaminase-like"/>
    <property type="match status" value="1"/>
</dbReference>
<reference evidence="4 5" key="1">
    <citation type="journal article" date="2017" name="Arch. Microbiol.">
        <title>Mariprofundus micogutta sp. nov., a novel iron-oxidizing zetaproteobacterium isolated from a deep-sea hydrothermal field at the Bayonnaise knoll of the Izu-Ogasawara arc, and a description of Mariprofundales ord. nov. and Zetaproteobacteria classis nov.</title>
        <authorList>
            <person name="Makita H."/>
            <person name="Tanaka E."/>
            <person name="Mitsunobu S."/>
            <person name="Miyazaki M."/>
            <person name="Nunoura T."/>
            <person name="Uematsu K."/>
            <person name="Takaki Y."/>
            <person name="Nishi S."/>
            <person name="Shimamura S."/>
            <person name="Takai K."/>
        </authorList>
    </citation>
    <scope>NUCLEOTIDE SEQUENCE [LARGE SCALE GENOMIC DNA]</scope>
    <source>
        <strain evidence="4 5">ET2</strain>
    </source>
</reference>
<keyword evidence="4" id="KW-0378">Hydrolase</keyword>
<dbReference type="STRING" id="1921010.MMIC_P1863"/>
<evidence type="ECO:0000256" key="1">
    <source>
        <dbReference type="ARBA" id="ARBA00022723"/>
    </source>
</evidence>
<dbReference type="PROSITE" id="PS00903">
    <property type="entry name" value="CYT_DCMP_DEAMINASES_1"/>
    <property type="match status" value="1"/>
</dbReference>
<dbReference type="GO" id="GO:0008892">
    <property type="term" value="F:guanine deaminase activity"/>
    <property type="evidence" value="ECO:0007669"/>
    <property type="project" value="UniProtKB-EC"/>
</dbReference>